<comment type="similarity">
    <text evidence="17">Belongs to the LpxC family.</text>
</comment>
<evidence type="ECO:0000256" key="9">
    <source>
        <dbReference type="ARBA" id="ARBA00022801"/>
    </source>
</evidence>
<dbReference type="Gene3D" id="3.30.1700.10">
    <property type="entry name" value="lpxc deacetylase, domain 2"/>
    <property type="match status" value="1"/>
</dbReference>
<gene>
    <name evidence="18" type="primary">fabZ</name>
    <name evidence="17" type="synonym">lpxC</name>
    <name evidence="19" type="ORF">E2488_01805</name>
</gene>
<evidence type="ECO:0000256" key="1">
    <source>
        <dbReference type="ARBA" id="ARBA00001947"/>
    </source>
</evidence>
<dbReference type="Gene3D" id="3.30.230.20">
    <property type="entry name" value="lpxc deacetylase, domain 1"/>
    <property type="match status" value="1"/>
</dbReference>
<organism evidence="19 20">
    <name type="scientific">Gramella jeungdoensis</name>
    <dbReference type="NCBI Taxonomy" id="708091"/>
    <lineage>
        <taxon>Bacteria</taxon>
        <taxon>Pseudomonadati</taxon>
        <taxon>Bacteroidota</taxon>
        <taxon>Flavobacteriia</taxon>
        <taxon>Flavobacteriales</taxon>
        <taxon>Flavobacteriaceae</taxon>
        <taxon>Christiangramia</taxon>
    </lineage>
</organism>
<comment type="pathway">
    <text evidence="4 17">Glycolipid biosynthesis; lipid IV(A) biosynthesis; lipid IV(A) from (3R)-3-hydroxytetradecanoyl-[acyl-carrier-protein] and UDP-N-acetyl-alpha-D-glucosamine: step 2/6.</text>
</comment>
<evidence type="ECO:0000256" key="6">
    <source>
        <dbReference type="ARBA" id="ARBA00022516"/>
    </source>
</evidence>
<dbReference type="AlphaFoldDB" id="A0A4Y8AVT4"/>
<accession>A0A4Y8AVT4</accession>
<dbReference type="CDD" id="cd01288">
    <property type="entry name" value="FabZ"/>
    <property type="match status" value="1"/>
</dbReference>
<dbReference type="GO" id="GO:0006633">
    <property type="term" value="P:fatty acid biosynthetic process"/>
    <property type="evidence" value="ECO:0007669"/>
    <property type="project" value="UniProtKB-UniRule"/>
</dbReference>
<dbReference type="NCBIfam" id="NF009667">
    <property type="entry name" value="PRK13188.1"/>
    <property type="match status" value="1"/>
</dbReference>
<dbReference type="PANTHER" id="PTHR33694">
    <property type="entry name" value="UDP-3-O-ACYL-N-ACETYLGLUCOSAMINE DEACETYLASE 1, MITOCHONDRIAL-RELATED"/>
    <property type="match status" value="1"/>
</dbReference>
<dbReference type="GO" id="GO:0046872">
    <property type="term" value="F:metal ion binding"/>
    <property type="evidence" value="ECO:0007669"/>
    <property type="project" value="UniProtKB-KW"/>
</dbReference>
<dbReference type="GO" id="GO:0009245">
    <property type="term" value="P:lipid A biosynthetic process"/>
    <property type="evidence" value="ECO:0007669"/>
    <property type="project" value="UniProtKB-UniRule"/>
</dbReference>
<dbReference type="HAMAP" id="MF_00406">
    <property type="entry name" value="FabZ"/>
    <property type="match status" value="1"/>
</dbReference>
<dbReference type="Pfam" id="PF07977">
    <property type="entry name" value="FabA"/>
    <property type="match status" value="1"/>
</dbReference>
<feature type="binding site" evidence="17">
    <location>
        <position position="79"/>
    </location>
    <ligand>
        <name>Zn(2+)</name>
        <dbReference type="ChEBI" id="CHEBI:29105"/>
    </ligand>
</feature>
<feature type="active site" evidence="18">
    <location>
        <position position="366"/>
    </location>
</feature>
<keyword evidence="8 17" id="KW-0479">Metal-binding</keyword>
<sequence>MSTKQKTIKNEVTLSGVGLHTGNKVTMTFKPAPVNYGYAFVRIDLEGEPVIEASAEYVVNTQRGTNLEKRGVFVNTSEHVLAAVVALDIDNICIEINSAEPPIMDGSSRQFIEALEKAGIQEQKAEREEYVVKEIISYKDEETGSEIILMPSDEYQITAMVDFGTKVLGTQNATLNSLKDFKKEISDARTFSFLHELEMLLDNDLIKGGDLNNAIVYVDKEISEATMTKLKKAFNKDTLTVKPNGILDNLTLRWANEAARHKLLDVIGDLALAGTRIKGKVIANKPGHLINTIFAKKLQKIIKQEKRNKVPTFDLNQPPLMDIHEIMNILPHRPPFLLIDRIIELSDTHVVGMKNVTMNEDFFVGHFPGAPVMPGVLQVEAMAQCGGVLVLSTVPDPENYLTYFMKMDNVKFKQKVLPGDTLIFKAELISPIRRGICHMQSYGYANGKLVVEAELMAQIAKKPKE</sequence>
<evidence type="ECO:0000256" key="5">
    <source>
        <dbReference type="ARBA" id="ARBA00022490"/>
    </source>
</evidence>
<dbReference type="Pfam" id="PF03331">
    <property type="entry name" value="LpxC"/>
    <property type="match status" value="2"/>
</dbReference>
<comment type="similarity">
    <text evidence="16">In the C-terminal section; belongs to the thioester dehydratase family.</text>
</comment>
<evidence type="ECO:0000256" key="17">
    <source>
        <dbReference type="HAMAP-Rule" id="MF_00388"/>
    </source>
</evidence>
<keyword evidence="10 17" id="KW-0862">Zinc</keyword>
<keyword evidence="7 17" id="KW-0441">Lipid A biosynthesis</keyword>
<dbReference type="PANTHER" id="PTHR33694:SF1">
    <property type="entry name" value="UDP-3-O-ACYL-N-ACETYLGLUCOSAMINE DEACETYLASE 1, MITOCHONDRIAL-RELATED"/>
    <property type="match status" value="1"/>
</dbReference>
<keyword evidence="11 17" id="KW-0443">Lipid metabolism</keyword>
<dbReference type="GO" id="GO:0016020">
    <property type="term" value="C:membrane"/>
    <property type="evidence" value="ECO:0007669"/>
    <property type="project" value="GOC"/>
</dbReference>
<comment type="similarity">
    <text evidence="15">In the N-terminal section; belongs to the LpxC family.</text>
</comment>
<dbReference type="HAMAP" id="MF_00388">
    <property type="entry name" value="LpxC"/>
    <property type="match status" value="1"/>
</dbReference>
<evidence type="ECO:0000256" key="16">
    <source>
        <dbReference type="ARBA" id="ARBA00061355"/>
    </source>
</evidence>
<dbReference type="InterPro" id="IPR004463">
    <property type="entry name" value="UDP-acyl_GlcNac_deAcase"/>
</dbReference>
<reference evidence="19 20" key="1">
    <citation type="journal article" date="2011" name="J. Microbiol.">
        <title>Gramella jeungdoensis sp. nov., isolated from a solar saltern in Korea.</title>
        <authorList>
            <person name="Joung Y."/>
            <person name="Kim H."/>
            <person name="Jang T."/>
            <person name="Ahn T.S."/>
            <person name="Joh K."/>
        </authorList>
    </citation>
    <scope>NUCLEOTIDE SEQUENCE [LARGE SCALE GENOMIC DNA]</scope>
    <source>
        <strain evidence="19 20">KCTC 23123</strain>
    </source>
</reference>
<evidence type="ECO:0000256" key="7">
    <source>
        <dbReference type="ARBA" id="ARBA00022556"/>
    </source>
</evidence>
<dbReference type="SUPFAM" id="SSF54211">
    <property type="entry name" value="Ribosomal protein S5 domain 2-like"/>
    <property type="match status" value="2"/>
</dbReference>
<evidence type="ECO:0000256" key="11">
    <source>
        <dbReference type="ARBA" id="ARBA00023098"/>
    </source>
</evidence>
<comment type="catalytic activity">
    <reaction evidence="18">
        <text>a (3R)-hydroxyacyl-[ACP] = a (2E)-enoyl-[ACP] + H2O</text>
        <dbReference type="Rhea" id="RHEA:13097"/>
        <dbReference type="Rhea" id="RHEA-COMP:9925"/>
        <dbReference type="Rhea" id="RHEA-COMP:9945"/>
        <dbReference type="ChEBI" id="CHEBI:15377"/>
        <dbReference type="ChEBI" id="CHEBI:78784"/>
        <dbReference type="ChEBI" id="CHEBI:78827"/>
        <dbReference type="EC" id="4.2.1.59"/>
    </reaction>
</comment>
<keyword evidence="12 18" id="KW-0456">Lyase</keyword>
<dbReference type="NCBIfam" id="TIGR01750">
    <property type="entry name" value="fabZ"/>
    <property type="match status" value="1"/>
</dbReference>
<dbReference type="InterPro" id="IPR013114">
    <property type="entry name" value="FabA_FabZ"/>
</dbReference>
<dbReference type="Proteomes" id="UP000298517">
    <property type="component" value="Unassembled WGS sequence"/>
</dbReference>
<protein>
    <recommendedName>
        <fullName evidence="17 18">Multifunctional fusion protein</fullName>
    </recommendedName>
    <domain>
        <recommendedName>
            <fullName evidence="18">3-hydroxyacyl-[acyl-carrier-protein] dehydratase FabZ</fullName>
            <ecNumber evidence="18">4.2.1.59</ecNumber>
        </recommendedName>
        <alternativeName>
            <fullName evidence="18">(3R)-hydroxymyristoyl-[acyl-carrier-protein] dehydratase</fullName>
        </alternativeName>
        <alternativeName>
            <fullName evidence="18">Beta-hydroxyacyl-ACP dehydratase</fullName>
            <shortName evidence="18">(3R)-hydroxymyristoyl-ACP dehydrase</shortName>
        </alternativeName>
    </domain>
    <domain>
        <recommendedName>
            <fullName evidence="17">UDP-3-O-acyl-N-acetylglucosamine deacetylase</fullName>
            <shortName evidence="17">UDP-3-O-acyl-GlcNAc deacetylase</shortName>
            <ecNumber evidence="17">3.5.1.108</ecNumber>
        </recommendedName>
        <alternativeName>
            <fullName evidence="17">UDP-3-O-[R-3-hydroxymyristoyl]-N-acetylglucosamine deacetylase</fullName>
        </alternativeName>
    </domain>
</protein>
<feature type="binding site" evidence="17">
    <location>
        <position position="265"/>
    </location>
    <ligand>
        <name>Zn(2+)</name>
        <dbReference type="ChEBI" id="CHEBI:29105"/>
    </ligand>
</feature>
<evidence type="ECO:0000256" key="18">
    <source>
        <dbReference type="HAMAP-Rule" id="MF_00406"/>
    </source>
</evidence>
<dbReference type="GO" id="GO:0019171">
    <property type="term" value="F:(3R)-hydroxyacyl-[acyl-carrier-protein] dehydratase activity"/>
    <property type="evidence" value="ECO:0007669"/>
    <property type="project" value="UniProtKB-EC"/>
</dbReference>
<comment type="caution">
    <text evidence="19">The sequence shown here is derived from an EMBL/GenBank/DDBJ whole genome shotgun (WGS) entry which is preliminary data.</text>
</comment>
<keyword evidence="20" id="KW-1185">Reference proteome</keyword>
<name>A0A4Y8AVT4_9FLAO</name>
<dbReference type="InterPro" id="IPR015870">
    <property type="entry name" value="UDP-acyl_N-AcGlcN_deAcase_N"/>
</dbReference>
<evidence type="ECO:0000313" key="20">
    <source>
        <dbReference type="Proteomes" id="UP000298517"/>
    </source>
</evidence>
<evidence type="ECO:0000256" key="4">
    <source>
        <dbReference type="ARBA" id="ARBA00005002"/>
    </source>
</evidence>
<dbReference type="EC" id="3.5.1.108" evidence="17"/>
<dbReference type="InterPro" id="IPR011334">
    <property type="entry name" value="UDP-acyl_GlcNac_deAcase_C"/>
</dbReference>
<dbReference type="GO" id="GO:0103117">
    <property type="term" value="F:UDP-3-O-acyl-N-acetylglucosamine deacetylase activity"/>
    <property type="evidence" value="ECO:0007669"/>
    <property type="project" value="UniProtKB-UniRule"/>
</dbReference>
<feature type="binding site" evidence="17">
    <location>
        <position position="261"/>
    </location>
    <ligand>
        <name>Zn(2+)</name>
        <dbReference type="ChEBI" id="CHEBI:29105"/>
    </ligand>
</feature>
<dbReference type="InterPro" id="IPR020568">
    <property type="entry name" value="Ribosomal_Su5_D2-typ_SF"/>
</dbReference>
<comment type="similarity">
    <text evidence="18">Belongs to the thioester dehydratase family. FabZ subfamily.</text>
</comment>
<dbReference type="EC" id="4.2.1.59" evidence="18"/>
<dbReference type="RefSeq" id="WP_134246621.1">
    <property type="nucleotide sequence ID" value="NZ_SNQI01000001.1"/>
</dbReference>
<evidence type="ECO:0000256" key="8">
    <source>
        <dbReference type="ARBA" id="ARBA00022723"/>
    </source>
</evidence>
<evidence type="ECO:0000256" key="10">
    <source>
        <dbReference type="ARBA" id="ARBA00022833"/>
    </source>
</evidence>
<evidence type="ECO:0000256" key="12">
    <source>
        <dbReference type="ARBA" id="ARBA00023239"/>
    </source>
</evidence>
<keyword evidence="5 18" id="KW-0963">Cytoplasm</keyword>
<dbReference type="EMBL" id="SNQI01000001">
    <property type="protein sequence ID" value="TEW76610.1"/>
    <property type="molecule type" value="Genomic_DNA"/>
</dbReference>
<keyword evidence="9 17" id="KW-0378">Hydrolase</keyword>
<dbReference type="UniPathway" id="UPA00359">
    <property type="reaction ID" value="UER00478"/>
</dbReference>
<dbReference type="InterPro" id="IPR010084">
    <property type="entry name" value="FabZ"/>
</dbReference>
<comment type="function">
    <text evidence="2 17">Catalyzes the hydrolysis of UDP-3-O-myristoyl-N-acetylglucosamine to form UDP-3-O-myristoylglucosamine and acetate, the committed step in lipid A biosynthesis.</text>
</comment>
<keyword evidence="6 17" id="KW-0444">Lipid biosynthesis</keyword>
<dbReference type="GO" id="GO:0005737">
    <property type="term" value="C:cytoplasm"/>
    <property type="evidence" value="ECO:0007669"/>
    <property type="project" value="UniProtKB-SubCell"/>
</dbReference>
<evidence type="ECO:0000256" key="13">
    <source>
        <dbReference type="ARBA" id="ARBA00024535"/>
    </source>
</evidence>
<dbReference type="NCBIfam" id="TIGR00325">
    <property type="entry name" value="lpxC"/>
    <property type="match status" value="1"/>
</dbReference>
<comment type="cofactor">
    <cofactor evidence="1 17">
        <name>Zn(2+)</name>
        <dbReference type="ChEBI" id="CHEBI:29105"/>
    </cofactor>
</comment>
<comment type="catalytic activity">
    <reaction evidence="13 17">
        <text>a UDP-3-O-[(3R)-3-hydroxyacyl]-N-acetyl-alpha-D-glucosamine + H2O = a UDP-3-O-[(3R)-3-hydroxyacyl]-alpha-D-glucosamine + acetate</text>
        <dbReference type="Rhea" id="RHEA:67816"/>
        <dbReference type="ChEBI" id="CHEBI:15377"/>
        <dbReference type="ChEBI" id="CHEBI:30089"/>
        <dbReference type="ChEBI" id="CHEBI:137740"/>
        <dbReference type="ChEBI" id="CHEBI:173225"/>
        <dbReference type="EC" id="3.5.1.108"/>
    </reaction>
</comment>
<dbReference type="InterPro" id="IPR029069">
    <property type="entry name" value="HotDog_dom_sf"/>
</dbReference>
<evidence type="ECO:0000313" key="19">
    <source>
        <dbReference type="EMBL" id="TEW76610.1"/>
    </source>
</evidence>
<proteinExistence type="inferred from homology"/>
<feature type="active site" description="Proton donor" evidence="17">
    <location>
        <position position="288"/>
    </location>
</feature>
<evidence type="ECO:0000256" key="15">
    <source>
        <dbReference type="ARBA" id="ARBA00061221"/>
    </source>
</evidence>
<dbReference type="FunFam" id="3.10.129.10:FF:000001">
    <property type="entry name" value="3-hydroxyacyl-[acyl-carrier-protein] dehydratase FabZ"/>
    <property type="match status" value="1"/>
</dbReference>
<comment type="function">
    <text evidence="14 18">Involved in unsaturated fatty acids biosynthesis. Catalyzes the dehydration of short chain beta-hydroxyacyl-ACPs and long chain saturated and unsaturated beta-hydroxyacyl-ACPs.</text>
</comment>
<dbReference type="SUPFAM" id="SSF54637">
    <property type="entry name" value="Thioesterase/thiol ester dehydrase-isomerase"/>
    <property type="match status" value="1"/>
</dbReference>
<evidence type="ECO:0000256" key="3">
    <source>
        <dbReference type="ARBA" id="ARBA00004496"/>
    </source>
</evidence>
<evidence type="ECO:0000256" key="14">
    <source>
        <dbReference type="ARBA" id="ARBA00025049"/>
    </source>
</evidence>
<evidence type="ECO:0000256" key="2">
    <source>
        <dbReference type="ARBA" id="ARBA00002923"/>
    </source>
</evidence>
<comment type="subcellular location">
    <subcellularLocation>
        <location evidence="3 18">Cytoplasm</location>
    </subcellularLocation>
</comment>
<dbReference type="OrthoDB" id="9772788at2"/>
<dbReference type="NCBIfam" id="NF000582">
    <property type="entry name" value="PRK00006.1"/>
    <property type="match status" value="1"/>
</dbReference>
<dbReference type="Gene3D" id="3.10.129.10">
    <property type="entry name" value="Hotdog Thioesterase"/>
    <property type="match status" value="1"/>
</dbReference>